<dbReference type="InterPro" id="IPR050155">
    <property type="entry name" value="HAD-like_hydrolase_sf"/>
</dbReference>
<accession>A0A498RIY2</accession>
<dbReference type="NCBIfam" id="TIGR01549">
    <property type="entry name" value="HAD-SF-IA-v1"/>
    <property type="match status" value="1"/>
</dbReference>
<dbReference type="InterPro" id="IPR023214">
    <property type="entry name" value="HAD_sf"/>
</dbReference>
<name>A0A498RIY2_9FIRM</name>
<dbReference type="EMBL" id="UPPP01000105">
    <property type="protein sequence ID" value="VBB08978.1"/>
    <property type="molecule type" value="Genomic_DNA"/>
</dbReference>
<protein>
    <recommendedName>
        <fullName evidence="3">HAD family hydrolase</fullName>
    </recommendedName>
</protein>
<dbReference type="SFLD" id="SFLDG01129">
    <property type="entry name" value="C1.5:_HAD__Beta-PGM__Phosphata"/>
    <property type="match status" value="1"/>
</dbReference>
<dbReference type="PANTHER" id="PTHR43434:SF26">
    <property type="entry name" value="PYROPHOSPHATASE PPAX"/>
    <property type="match status" value="1"/>
</dbReference>
<dbReference type="GO" id="GO:0006281">
    <property type="term" value="P:DNA repair"/>
    <property type="evidence" value="ECO:0007669"/>
    <property type="project" value="TreeGrafter"/>
</dbReference>
<dbReference type="GO" id="GO:0005829">
    <property type="term" value="C:cytosol"/>
    <property type="evidence" value="ECO:0007669"/>
    <property type="project" value="TreeGrafter"/>
</dbReference>
<dbReference type="Gene3D" id="1.10.150.240">
    <property type="entry name" value="Putative phosphatase, domain 2"/>
    <property type="match status" value="1"/>
</dbReference>
<dbReference type="PANTHER" id="PTHR43434">
    <property type="entry name" value="PHOSPHOGLYCOLATE PHOSPHATASE"/>
    <property type="match status" value="1"/>
</dbReference>
<dbReference type="InterPro" id="IPR041492">
    <property type="entry name" value="HAD_2"/>
</dbReference>
<proteinExistence type="predicted"/>
<dbReference type="InterPro" id="IPR036412">
    <property type="entry name" value="HAD-like_sf"/>
</dbReference>
<sequence length="205" mass="23048">MYRTAIFDVDGTLIDSERAVLCSLQKMLNDDYGRYYDLKELHFVLGIPGAAALPRLGIYDIPQASEKWNSYMKDFSATVGVFRGMTKVLAYLAYRDVKTGIVTSKTKAELVTDFAPFGLMKYLFFIVCADDTIKHKPEPEPVLKFLEIANADRQSSIYIGDTEYDLQCARSAGVDFGLALWGSKTPALEASHKFVRPDEILPLFF</sequence>
<dbReference type="RefSeq" id="WP_122629806.1">
    <property type="nucleotide sequence ID" value="NZ_UPPP01000105.1"/>
</dbReference>
<evidence type="ECO:0000313" key="2">
    <source>
        <dbReference type="Proteomes" id="UP000277811"/>
    </source>
</evidence>
<dbReference type="InterPro" id="IPR006439">
    <property type="entry name" value="HAD-SF_hydro_IA"/>
</dbReference>
<reference evidence="1 2" key="1">
    <citation type="submission" date="2018-06" db="EMBL/GenBank/DDBJ databases">
        <authorList>
            <person name="Strepis N."/>
        </authorList>
    </citation>
    <scope>NUCLEOTIDE SEQUENCE [LARGE SCALE GENOMIC DNA]</scope>
    <source>
        <strain evidence="1">LUCI</strain>
    </source>
</reference>
<dbReference type="AlphaFoldDB" id="A0A498RIY2"/>
<dbReference type="Pfam" id="PF13419">
    <property type="entry name" value="HAD_2"/>
    <property type="match status" value="1"/>
</dbReference>
<dbReference type="SUPFAM" id="SSF56784">
    <property type="entry name" value="HAD-like"/>
    <property type="match status" value="1"/>
</dbReference>
<dbReference type="OrthoDB" id="9807630at2"/>
<evidence type="ECO:0000313" key="1">
    <source>
        <dbReference type="EMBL" id="VBB08978.1"/>
    </source>
</evidence>
<dbReference type="Gene3D" id="3.40.50.1000">
    <property type="entry name" value="HAD superfamily/HAD-like"/>
    <property type="match status" value="1"/>
</dbReference>
<dbReference type="SFLD" id="SFLDS00003">
    <property type="entry name" value="Haloacid_Dehalogenase"/>
    <property type="match status" value="1"/>
</dbReference>
<keyword evidence="2" id="KW-1185">Reference proteome</keyword>
<gene>
    <name evidence="1" type="ORF">LUCI_4264</name>
</gene>
<dbReference type="GO" id="GO:0008967">
    <property type="term" value="F:phosphoglycolate phosphatase activity"/>
    <property type="evidence" value="ECO:0007669"/>
    <property type="project" value="TreeGrafter"/>
</dbReference>
<dbReference type="Proteomes" id="UP000277811">
    <property type="component" value="Unassembled WGS sequence"/>
</dbReference>
<organism evidence="1 2">
    <name type="scientific">Lucifera butyrica</name>
    <dbReference type="NCBI Taxonomy" id="1351585"/>
    <lineage>
        <taxon>Bacteria</taxon>
        <taxon>Bacillati</taxon>
        <taxon>Bacillota</taxon>
        <taxon>Negativicutes</taxon>
        <taxon>Veillonellales</taxon>
        <taxon>Veillonellaceae</taxon>
        <taxon>Lucifera</taxon>
    </lineage>
</organism>
<evidence type="ECO:0008006" key="3">
    <source>
        <dbReference type="Google" id="ProtNLM"/>
    </source>
</evidence>
<dbReference type="InterPro" id="IPR023198">
    <property type="entry name" value="PGP-like_dom2"/>
</dbReference>